<proteinExistence type="predicted"/>
<evidence type="ECO:0000256" key="1">
    <source>
        <dbReference type="SAM" id="SignalP"/>
    </source>
</evidence>
<name>A0A8S9Z812_9BILA</name>
<keyword evidence="1" id="KW-0732">Signal</keyword>
<gene>
    <name evidence="2" type="ORF">Mgra_00009350</name>
</gene>
<comment type="caution">
    <text evidence="2">The sequence shown here is derived from an EMBL/GenBank/DDBJ whole genome shotgun (WGS) entry which is preliminary data.</text>
</comment>
<reference evidence="2" key="1">
    <citation type="journal article" date="2020" name="Ecol. Evol.">
        <title>Genome structure and content of the rice root-knot nematode (Meloidogyne graminicola).</title>
        <authorList>
            <person name="Phan N.T."/>
            <person name="Danchin E.G.J."/>
            <person name="Klopp C."/>
            <person name="Perfus-Barbeoch L."/>
            <person name="Kozlowski D.K."/>
            <person name="Koutsovoulos G.D."/>
            <person name="Lopez-Roques C."/>
            <person name="Bouchez O."/>
            <person name="Zahm M."/>
            <person name="Besnard G."/>
            <person name="Bellafiore S."/>
        </authorList>
    </citation>
    <scope>NUCLEOTIDE SEQUENCE</scope>
    <source>
        <strain evidence="2">VN-18</strain>
    </source>
</reference>
<dbReference type="OrthoDB" id="5893821at2759"/>
<dbReference type="AlphaFoldDB" id="A0A8S9Z812"/>
<feature type="signal peptide" evidence="1">
    <location>
        <begin position="1"/>
        <end position="19"/>
    </location>
</feature>
<keyword evidence="3" id="KW-1185">Reference proteome</keyword>
<organism evidence="2 3">
    <name type="scientific">Meloidogyne graminicola</name>
    <dbReference type="NCBI Taxonomy" id="189291"/>
    <lineage>
        <taxon>Eukaryota</taxon>
        <taxon>Metazoa</taxon>
        <taxon>Ecdysozoa</taxon>
        <taxon>Nematoda</taxon>
        <taxon>Chromadorea</taxon>
        <taxon>Rhabditida</taxon>
        <taxon>Tylenchina</taxon>
        <taxon>Tylenchomorpha</taxon>
        <taxon>Tylenchoidea</taxon>
        <taxon>Meloidogynidae</taxon>
        <taxon>Meloidogyninae</taxon>
        <taxon>Meloidogyne</taxon>
    </lineage>
</organism>
<dbReference type="Proteomes" id="UP000605970">
    <property type="component" value="Unassembled WGS sequence"/>
</dbReference>
<dbReference type="EMBL" id="JABEBT010000151">
    <property type="protein sequence ID" value="KAF7627341.1"/>
    <property type="molecule type" value="Genomic_DNA"/>
</dbReference>
<sequence length="104" mass="11641">MFCLKYFTISIFILFVVLSSKDNSPIVLAKPTHLSQPGLQMLLINGQEHEGHKAFLPHRIVKRLSCSGENCFTNCLNEEKNAKDKEAAKPDCASMCDCTLPKKN</sequence>
<feature type="chain" id="PRO_5035785923" evidence="1">
    <location>
        <begin position="20"/>
        <end position="104"/>
    </location>
</feature>
<accession>A0A8S9Z812</accession>
<evidence type="ECO:0000313" key="2">
    <source>
        <dbReference type="EMBL" id="KAF7627341.1"/>
    </source>
</evidence>
<evidence type="ECO:0000313" key="3">
    <source>
        <dbReference type="Proteomes" id="UP000605970"/>
    </source>
</evidence>
<protein>
    <submittedName>
        <fullName evidence="2">Uncharacterized protein</fullName>
    </submittedName>
</protein>